<evidence type="ECO:0000256" key="1">
    <source>
        <dbReference type="SAM" id="Phobius"/>
    </source>
</evidence>
<dbReference type="RefSeq" id="WP_002010280.1">
    <property type="nucleotide sequence ID" value="NZ_AP022077.1"/>
</dbReference>
<proteinExistence type="predicted"/>
<keyword evidence="1" id="KW-1133">Transmembrane helix</keyword>
<dbReference type="AlphaFoldDB" id="A0A0B2XXL2"/>
<feature type="transmembrane region" description="Helical" evidence="1">
    <location>
        <begin position="40"/>
        <end position="57"/>
    </location>
</feature>
<reference evidence="2 4" key="1">
    <citation type="submission" date="2016-01" db="EMBL/GenBank/DDBJ databases">
        <title>Draft sequences of Acinetobacter baumannii isolates from wounded military personnel.</title>
        <authorList>
            <person name="Arivett B.A."/>
            <person name="Fiester S.E."/>
            <person name="Ream D.C."/>
            <person name="Actis L.A."/>
        </authorList>
    </citation>
    <scope>NUCLEOTIDE SEQUENCE [LARGE SCALE GENOMIC DNA]</scope>
    <source>
        <strain evidence="2 4">AB2828</strain>
    </source>
</reference>
<dbReference type="Proteomes" id="UP000076296">
    <property type="component" value="Unassembled WGS sequence"/>
</dbReference>
<evidence type="ECO:0000313" key="4">
    <source>
        <dbReference type="Proteomes" id="UP000076296"/>
    </source>
</evidence>
<evidence type="ECO:0000313" key="2">
    <source>
        <dbReference type="EMBL" id="KZA15966.1"/>
    </source>
</evidence>
<protein>
    <submittedName>
        <fullName evidence="3">Uncharacterized protein</fullName>
    </submittedName>
</protein>
<dbReference type="EMBL" id="VHGY01000043">
    <property type="protein sequence ID" value="TPU61585.1"/>
    <property type="molecule type" value="Genomic_DNA"/>
</dbReference>
<evidence type="ECO:0000313" key="3">
    <source>
        <dbReference type="EMBL" id="TPU61585.1"/>
    </source>
</evidence>
<keyword evidence="1" id="KW-0812">Transmembrane</keyword>
<keyword evidence="1" id="KW-0472">Membrane</keyword>
<organism evidence="3 5">
    <name type="scientific">Acinetobacter baumannii</name>
    <dbReference type="NCBI Taxonomy" id="470"/>
    <lineage>
        <taxon>Bacteria</taxon>
        <taxon>Pseudomonadati</taxon>
        <taxon>Pseudomonadota</taxon>
        <taxon>Gammaproteobacteria</taxon>
        <taxon>Moraxellales</taxon>
        <taxon>Moraxellaceae</taxon>
        <taxon>Acinetobacter</taxon>
        <taxon>Acinetobacter calcoaceticus/baumannii complex</taxon>
    </lineage>
</organism>
<dbReference type="EMBL" id="LRDT01000031">
    <property type="protein sequence ID" value="KZA15966.1"/>
    <property type="molecule type" value="Genomic_DNA"/>
</dbReference>
<sequence>MKKIELNTISGTSDQIAEEIFKKIISPMVDEMNSQDKDSAKVFTFSVMWLGMALYAAQFEPHNAKKTIQFSVDQFMQTFDKFNKRPS</sequence>
<gene>
    <name evidence="3" type="ORF">FJU42_15350</name>
    <name evidence="2" type="ORF">LV35_02399</name>
</gene>
<name>A0A0B2XXL2_ACIBA</name>
<dbReference type="Proteomes" id="UP000315888">
    <property type="component" value="Unassembled WGS sequence"/>
</dbReference>
<reference evidence="3 5" key="2">
    <citation type="submission" date="2019-06" db="EMBL/GenBank/DDBJ databases">
        <title>A Diverse Panel of Clinical Acinetobacter baumannii for Research Use.</title>
        <authorList>
            <person name="Mcgann P."/>
            <person name="Snesrud E."/>
            <person name="Galac M.R."/>
        </authorList>
    </citation>
    <scope>NUCLEOTIDE SEQUENCE [LARGE SCALE GENOMIC DNA]</scope>
    <source>
        <strain evidence="3 5">MRSN14237</strain>
    </source>
</reference>
<comment type="caution">
    <text evidence="3">The sequence shown here is derived from an EMBL/GenBank/DDBJ whole genome shotgun (WGS) entry which is preliminary data.</text>
</comment>
<evidence type="ECO:0000313" key="5">
    <source>
        <dbReference type="Proteomes" id="UP000315888"/>
    </source>
</evidence>
<accession>A0A0B2XXL2</accession>